<dbReference type="RefSeq" id="WP_052455241.1">
    <property type="nucleotide sequence ID" value="NZ_JAJNCM010000048.1"/>
</dbReference>
<sequence>MLEYFSHVGIVVKDLEKAIEVWTKVFGLTVVERMDVEAEGVRSAFLSTGAAYGERTCIELIEPIDHDDPNSAIARRLTEHGEGVFHLAFRTGDAVEAARSLTDAGLRAFELPPAGTESAPRAVVHPKSANGILVEILGAR</sequence>
<dbReference type="InterPro" id="IPR029068">
    <property type="entry name" value="Glyas_Bleomycin-R_OHBP_Dase"/>
</dbReference>
<dbReference type="OrthoDB" id="115162at2"/>
<feature type="domain" description="VOC" evidence="2">
    <location>
        <begin position="4"/>
        <end position="139"/>
    </location>
</feature>
<dbReference type="Pfam" id="PF13669">
    <property type="entry name" value="Glyoxalase_4"/>
    <property type="match status" value="1"/>
</dbReference>
<dbReference type="PANTHER" id="PTHR43048:SF3">
    <property type="entry name" value="METHYLMALONYL-COA EPIMERASE, MITOCHONDRIAL"/>
    <property type="match status" value="1"/>
</dbReference>
<dbReference type="GO" id="GO:0046491">
    <property type="term" value="P:L-methylmalonyl-CoA metabolic process"/>
    <property type="evidence" value="ECO:0007669"/>
    <property type="project" value="TreeGrafter"/>
</dbReference>
<protein>
    <submittedName>
        <fullName evidence="3">Putative Methylmalonyl-CoA epimerase</fullName>
    </submittedName>
</protein>
<dbReference type="InterPro" id="IPR037523">
    <property type="entry name" value="VOC_core"/>
</dbReference>
<name>A0A098BG73_9NOCA</name>
<dbReference type="Proteomes" id="UP000042997">
    <property type="component" value="Unassembled WGS sequence"/>
</dbReference>
<dbReference type="EMBL" id="CCSD01000032">
    <property type="protein sequence ID" value="CDZ87225.1"/>
    <property type="molecule type" value="Genomic_DNA"/>
</dbReference>
<dbReference type="GO" id="GO:0046872">
    <property type="term" value="F:metal ion binding"/>
    <property type="evidence" value="ECO:0007669"/>
    <property type="project" value="UniProtKB-KW"/>
</dbReference>
<evidence type="ECO:0000313" key="3">
    <source>
        <dbReference type="EMBL" id="CDZ87225.1"/>
    </source>
</evidence>
<dbReference type="PROSITE" id="PS51819">
    <property type="entry name" value="VOC"/>
    <property type="match status" value="1"/>
</dbReference>
<reference evidence="3 4" key="1">
    <citation type="journal article" date="2014" name="Genome Announc.">
        <title>Draft Genome Sequence of Propane- and Butane-Oxidizing Actinobacterium Rhodococcus ruber IEGM 231.</title>
        <authorList>
            <person name="Ivshina I.B."/>
            <person name="Kuyukina M.S."/>
            <person name="Krivoruchko A.V."/>
            <person name="Barbe V."/>
            <person name="Fischer C."/>
        </authorList>
    </citation>
    <scope>NUCLEOTIDE SEQUENCE [LARGE SCALE GENOMIC DNA]</scope>
</reference>
<organism evidence="3 4">
    <name type="scientific">Rhodococcus ruber</name>
    <dbReference type="NCBI Taxonomy" id="1830"/>
    <lineage>
        <taxon>Bacteria</taxon>
        <taxon>Bacillati</taxon>
        <taxon>Actinomycetota</taxon>
        <taxon>Actinomycetes</taxon>
        <taxon>Mycobacteriales</taxon>
        <taxon>Nocardiaceae</taxon>
        <taxon>Rhodococcus</taxon>
    </lineage>
</organism>
<dbReference type="SUPFAM" id="SSF54593">
    <property type="entry name" value="Glyoxalase/Bleomycin resistance protein/Dihydroxybiphenyl dioxygenase"/>
    <property type="match status" value="1"/>
</dbReference>
<dbReference type="AlphaFoldDB" id="A0A098BG73"/>
<gene>
    <name evidence="3" type="ORF">RHRU231_230053</name>
</gene>
<evidence type="ECO:0000256" key="1">
    <source>
        <dbReference type="ARBA" id="ARBA00022723"/>
    </source>
</evidence>
<evidence type="ECO:0000313" key="4">
    <source>
        <dbReference type="Proteomes" id="UP000042997"/>
    </source>
</evidence>
<proteinExistence type="predicted"/>
<dbReference type="GO" id="GO:0004493">
    <property type="term" value="F:methylmalonyl-CoA epimerase activity"/>
    <property type="evidence" value="ECO:0007669"/>
    <property type="project" value="TreeGrafter"/>
</dbReference>
<dbReference type="InterPro" id="IPR051785">
    <property type="entry name" value="MMCE/EMCE_epimerase"/>
</dbReference>
<accession>A0A098BG73</accession>
<dbReference type="PANTHER" id="PTHR43048">
    <property type="entry name" value="METHYLMALONYL-COA EPIMERASE"/>
    <property type="match status" value="1"/>
</dbReference>
<evidence type="ECO:0000259" key="2">
    <source>
        <dbReference type="PROSITE" id="PS51819"/>
    </source>
</evidence>
<keyword evidence="1" id="KW-0479">Metal-binding</keyword>
<dbReference type="Gene3D" id="3.10.180.10">
    <property type="entry name" value="2,3-Dihydroxybiphenyl 1,2-Dioxygenase, domain 1"/>
    <property type="match status" value="1"/>
</dbReference>